<protein>
    <submittedName>
        <fullName evidence="4">Uncharacterized protein</fullName>
    </submittedName>
</protein>
<feature type="region of interest" description="Disordered" evidence="1">
    <location>
        <begin position="180"/>
        <end position="201"/>
    </location>
</feature>
<comment type="caution">
    <text evidence="4">The sequence shown here is derived from an EMBL/GenBank/DDBJ whole genome shotgun (WGS) entry which is preliminary data.</text>
</comment>
<feature type="region of interest" description="Disordered" evidence="1">
    <location>
        <begin position="329"/>
        <end position="376"/>
    </location>
</feature>
<keyword evidence="3" id="KW-0732">Signal</keyword>
<dbReference type="EMBL" id="CAJSTJ010000099">
    <property type="protein sequence ID" value="CAG7556459.1"/>
    <property type="molecule type" value="Genomic_DNA"/>
</dbReference>
<keyword evidence="2" id="KW-1133">Transmembrane helix</keyword>
<feature type="transmembrane region" description="Helical" evidence="2">
    <location>
        <begin position="233"/>
        <end position="257"/>
    </location>
</feature>
<accession>A0A8J2ILS3</accession>
<evidence type="ECO:0000256" key="1">
    <source>
        <dbReference type="SAM" id="MobiDB-lite"/>
    </source>
</evidence>
<evidence type="ECO:0000256" key="2">
    <source>
        <dbReference type="SAM" id="Phobius"/>
    </source>
</evidence>
<dbReference type="Proteomes" id="UP000693738">
    <property type="component" value="Unassembled WGS sequence"/>
</dbReference>
<proteinExistence type="predicted"/>
<dbReference type="AlphaFoldDB" id="A0A8J2ILS3"/>
<feature type="signal peptide" evidence="3">
    <location>
        <begin position="1"/>
        <end position="19"/>
    </location>
</feature>
<reference evidence="4" key="1">
    <citation type="submission" date="2021-05" db="EMBL/GenBank/DDBJ databases">
        <authorList>
            <person name="Khan N."/>
        </authorList>
    </citation>
    <scope>NUCLEOTIDE SEQUENCE</scope>
</reference>
<name>A0A8J2ILS3_FUSEQ</name>
<keyword evidence="2" id="KW-0812">Transmembrane</keyword>
<evidence type="ECO:0000313" key="4">
    <source>
        <dbReference type="EMBL" id="CAG7556459.1"/>
    </source>
</evidence>
<gene>
    <name evidence="4" type="ORF">FEQUK3_LOCUS2158</name>
</gene>
<keyword evidence="2" id="KW-0472">Membrane</keyword>
<sequence length="376" mass="40088">MLSFLHTLLLGLCIQSVAAMDLAHPARQNHVRDVPRTTVTPAPLAFINEVNLFAGHNGLQIRQEAITSSSLVVTIAPSNTCGYKSGMPGVAITCTSTGLVGCGEEIYITCVESSMAVDPLVCDDLCQSNSFYLRCTDSSEPFCRTYGYPKGIRDYRCASTEVQSVQSVKFTYEGEENPSFHTSTIGGKSSQPIPTVNDFDITTTRGPVETVTHTRTSDTPAATNKAKSMPVGAIVGGVVGGVAIIIFGGLAVFFLLWRRKSTPAANPTAAQPVMVQQPPPAPPMNQIYHPQQQPYPPVTSSFPDTTMVSSPVPPNPHLSIISGPVSISGASSPTAWNQHPSPPPPFHTSTPTHELPGPEAREQEPVYEICTGPSKM</sequence>
<evidence type="ECO:0000313" key="5">
    <source>
        <dbReference type="Proteomes" id="UP000693738"/>
    </source>
</evidence>
<feature type="chain" id="PRO_5035225737" evidence="3">
    <location>
        <begin position="20"/>
        <end position="376"/>
    </location>
</feature>
<organism evidence="4 5">
    <name type="scientific">Fusarium equiseti</name>
    <name type="common">Fusarium scirpi</name>
    <dbReference type="NCBI Taxonomy" id="61235"/>
    <lineage>
        <taxon>Eukaryota</taxon>
        <taxon>Fungi</taxon>
        <taxon>Dikarya</taxon>
        <taxon>Ascomycota</taxon>
        <taxon>Pezizomycotina</taxon>
        <taxon>Sordariomycetes</taxon>
        <taxon>Hypocreomycetidae</taxon>
        <taxon>Hypocreales</taxon>
        <taxon>Nectriaceae</taxon>
        <taxon>Fusarium</taxon>
        <taxon>Fusarium incarnatum-equiseti species complex</taxon>
    </lineage>
</organism>
<evidence type="ECO:0000256" key="3">
    <source>
        <dbReference type="SAM" id="SignalP"/>
    </source>
</evidence>
<feature type="compositionally biased region" description="Polar residues" evidence="1">
    <location>
        <begin position="329"/>
        <end position="338"/>
    </location>
</feature>
<feature type="region of interest" description="Disordered" evidence="1">
    <location>
        <begin position="305"/>
        <end position="324"/>
    </location>
</feature>